<feature type="region of interest" description="Disordered" evidence="1">
    <location>
        <begin position="64"/>
        <end position="154"/>
    </location>
</feature>
<keyword evidence="3" id="KW-1185">Reference proteome</keyword>
<dbReference type="GeneID" id="23564263"/>
<feature type="compositionally biased region" description="Polar residues" evidence="1">
    <location>
        <begin position="451"/>
        <end position="462"/>
    </location>
</feature>
<gene>
    <name evidence="2" type="ORF">UMAG_03946</name>
</gene>
<feature type="compositionally biased region" description="Low complexity" evidence="1">
    <location>
        <begin position="390"/>
        <end position="402"/>
    </location>
</feature>
<sequence length="758" mass="80276">MDAWSSPWGDDNVLPDVLPSKPAVKDDGIGLESNAASATFSSLNAFDASDPWSTDAVLPAVEFPPAPDAKAAASNEDNNTPDAEESALRSKLYISANWSDAPSSPVAESQRISMASPSASRRSNTNAETPAATIQKQLLSSHDPWAAESSSASWDTVKLVTSSSNFASDLQPQSTGWPTSEIDTLPHNLEQGNSSSALAQSPGFSPNAYSTAHDVPTQADTSQDRHQIGAGLDVWAAEASSREKKAHRLDREEIDKLKVDARKLISSISSDKETQASFAQPSNSEGSWTDLFGSQGAQRDKLHHLQSPPASLMSSSGALRLHLPHSSPATLDRFRSSIAHTEHRGVKLTSLDNNSSWQKSSRPLTKAEWLPDSLSAEVDSLSLASTNADTVTGTSSTTSGPGWMQTSSNDMRSASGPSFLASFFKGRQASVTNIAAVGSPTVSQEMKARRSTSSIETSSPRTSGRFERYQDTAASKYTDDPSGPDLMSLDTATASASVVPSPTAPPSAPAQGPGLLTRWRNSGLFKSSAKKQNPSWASSSLRRDDLDWLEEQESTDSRIGRYHYDDDVDAEDSFASFQDSSPRAASPPLRTDLAPVANALDAFDNLFSPAIQTSLTSGASPTATSSVRSSLSIGRMSSEGGLMTINTSLGRANNLERKIAASPLQPLPQAQNKRTSIVPPPRVNAASSRLARPDSAKTQTPAQGIADPFADFLSDTPKQQLSNPNAAQVPFVPAKASTPSANGKGGLTADDLLFFDNL</sequence>
<organism evidence="2 3">
    <name type="scientific">Mycosarcoma maydis</name>
    <name type="common">Corn smut fungus</name>
    <name type="synonym">Ustilago maydis</name>
    <dbReference type="NCBI Taxonomy" id="5270"/>
    <lineage>
        <taxon>Eukaryota</taxon>
        <taxon>Fungi</taxon>
        <taxon>Dikarya</taxon>
        <taxon>Basidiomycota</taxon>
        <taxon>Ustilaginomycotina</taxon>
        <taxon>Ustilaginomycetes</taxon>
        <taxon>Ustilaginales</taxon>
        <taxon>Ustilaginaceae</taxon>
        <taxon>Mycosarcoma</taxon>
    </lineage>
</organism>
<dbReference type="EMBL" id="CM003150">
    <property type="protein sequence ID" value="KIS67891.1"/>
    <property type="molecule type" value="Genomic_DNA"/>
</dbReference>
<feature type="compositionally biased region" description="Polar residues" evidence="1">
    <location>
        <begin position="275"/>
        <end position="287"/>
    </location>
</feature>
<dbReference type="InParanoid" id="A0A0D1DW32"/>
<feature type="region of interest" description="Disordered" evidence="1">
    <location>
        <begin position="166"/>
        <end position="229"/>
    </location>
</feature>
<feature type="region of interest" description="Disordered" evidence="1">
    <location>
        <begin position="269"/>
        <end position="324"/>
    </location>
</feature>
<evidence type="ECO:0000313" key="2">
    <source>
        <dbReference type="EMBL" id="KIS67891.1"/>
    </source>
</evidence>
<reference evidence="2 3" key="1">
    <citation type="journal article" date="2006" name="Nature">
        <title>Insights from the genome of the biotrophic fungal plant pathogen Ustilago maydis.</title>
        <authorList>
            <person name="Kamper J."/>
            <person name="Kahmann R."/>
            <person name="Bolker M."/>
            <person name="Ma L.J."/>
            <person name="Brefort T."/>
            <person name="Saville B.J."/>
            <person name="Banuett F."/>
            <person name="Kronstad J.W."/>
            <person name="Gold S.E."/>
            <person name="Muller O."/>
            <person name="Perlin M.H."/>
            <person name="Wosten H.A."/>
            <person name="de Vries R."/>
            <person name="Ruiz-Herrera J."/>
            <person name="Reynaga-Pena C.G."/>
            <person name="Snetselaar K."/>
            <person name="McCann M."/>
            <person name="Perez-Martin J."/>
            <person name="Feldbrugge M."/>
            <person name="Basse C.W."/>
            <person name="Steinberg G."/>
            <person name="Ibeas J.I."/>
            <person name="Holloman W."/>
            <person name="Guzman P."/>
            <person name="Farman M."/>
            <person name="Stajich J.E."/>
            <person name="Sentandreu R."/>
            <person name="Gonzalez-Prieto J.M."/>
            <person name="Kennell J.C."/>
            <person name="Molina L."/>
            <person name="Schirawski J."/>
            <person name="Mendoza-Mendoza A."/>
            <person name="Greilinger D."/>
            <person name="Munch K."/>
            <person name="Rossel N."/>
            <person name="Scherer M."/>
            <person name="Vranes M."/>
            <person name="Ladendorf O."/>
            <person name="Vincon V."/>
            <person name="Fuchs U."/>
            <person name="Sandrock B."/>
            <person name="Meng S."/>
            <person name="Ho E.C."/>
            <person name="Cahill M.J."/>
            <person name="Boyce K.J."/>
            <person name="Klose J."/>
            <person name="Klosterman S.J."/>
            <person name="Deelstra H.J."/>
            <person name="Ortiz-Castellanos L."/>
            <person name="Li W."/>
            <person name="Sanchez-Alonso P."/>
            <person name="Schreier P.H."/>
            <person name="Hauser-Hahn I."/>
            <person name="Vaupel M."/>
            <person name="Koopmann E."/>
            <person name="Friedrich G."/>
            <person name="Voss H."/>
            <person name="Schluter T."/>
            <person name="Margolis J."/>
            <person name="Platt D."/>
            <person name="Swimmer C."/>
            <person name="Gnirke A."/>
            <person name="Chen F."/>
            <person name="Vysotskaia V."/>
            <person name="Mannhaupt G."/>
            <person name="Guldener U."/>
            <person name="Munsterkotter M."/>
            <person name="Haase D."/>
            <person name="Oesterheld M."/>
            <person name="Mewes H.W."/>
            <person name="Mauceli E.W."/>
            <person name="DeCaprio D."/>
            <person name="Wade C.M."/>
            <person name="Butler J."/>
            <person name="Young S."/>
            <person name="Jaffe D.B."/>
            <person name="Calvo S."/>
            <person name="Nusbaum C."/>
            <person name="Galagan J."/>
            <person name="Birren B.W."/>
        </authorList>
    </citation>
    <scope>NUCLEOTIDE SEQUENCE [LARGE SCALE GENOMIC DNA]</scope>
    <source>
        <strain evidence="3">DSM 14603 / FGSC 9021 / UM521</strain>
    </source>
</reference>
<feature type="compositionally biased region" description="Polar residues" evidence="1">
    <location>
        <begin position="166"/>
        <end position="182"/>
    </location>
</feature>
<feature type="region of interest" description="Disordered" evidence="1">
    <location>
        <begin position="713"/>
        <end position="748"/>
    </location>
</feature>
<dbReference type="KEGG" id="uma:UMAG_03946"/>
<accession>A0A0D1DW32</accession>
<dbReference type="eggNOG" id="ENOG502R0XM">
    <property type="taxonomic scope" value="Eukaryota"/>
</dbReference>
<dbReference type="OMA" id="DAWSSPW"/>
<feature type="compositionally biased region" description="Polar residues" evidence="1">
    <location>
        <begin position="190"/>
        <end position="210"/>
    </location>
</feature>
<feature type="compositionally biased region" description="Polar residues" evidence="1">
    <location>
        <begin position="96"/>
        <end position="140"/>
    </location>
</feature>
<feature type="region of interest" description="Disordered" evidence="1">
    <location>
        <begin position="442"/>
        <end position="518"/>
    </location>
</feature>
<dbReference type="VEuPathDB" id="FungiDB:UMAG_03946"/>
<feature type="compositionally biased region" description="Low complexity" evidence="1">
    <location>
        <begin position="491"/>
        <end position="501"/>
    </location>
</feature>
<feature type="compositionally biased region" description="Polar residues" evidence="1">
    <location>
        <begin position="716"/>
        <end position="726"/>
    </location>
</feature>
<dbReference type="Proteomes" id="UP000000561">
    <property type="component" value="Chromosome 11"/>
</dbReference>
<dbReference type="RefSeq" id="XP_011390415.1">
    <property type="nucleotide sequence ID" value="XM_011392113.1"/>
</dbReference>
<evidence type="ECO:0000313" key="3">
    <source>
        <dbReference type="Proteomes" id="UP000000561"/>
    </source>
</evidence>
<evidence type="ECO:0000256" key="1">
    <source>
        <dbReference type="SAM" id="MobiDB-lite"/>
    </source>
</evidence>
<protein>
    <submittedName>
        <fullName evidence="2">Uncharacterized protein</fullName>
    </submittedName>
</protein>
<feature type="compositionally biased region" description="Polar residues" evidence="1">
    <location>
        <begin position="308"/>
        <end position="317"/>
    </location>
</feature>
<proteinExistence type="predicted"/>
<dbReference type="OrthoDB" id="2552531at2759"/>
<name>A0A0D1DW32_MYCMD</name>
<dbReference type="AlphaFoldDB" id="A0A0D1DW32"/>
<feature type="region of interest" description="Disordered" evidence="1">
    <location>
        <begin position="388"/>
        <end position="411"/>
    </location>
</feature>
<feature type="region of interest" description="Disordered" evidence="1">
    <location>
        <begin position="662"/>
        <end position="681"/>
    </location>
</feature>